<dbReference type="PROSITE" id="PS01227">
    <property type="entry name" value="UPF0012"/>
    <property type="match status" value="1"/>
</dbReference>
<gene>
    <name evidence="4" type="ORF">KS407_23135</name>
</gene>
<dbReference type="InterPro" id="IPR036526">
    <property type="entry name" value="C-N_Hydrolase_sf"/>
</dbReference>
<evidence type="ECO:0000313" key="5">
    <source>
        <dbReference type="Proteomes" id="UP000790580"/>
    </source>
</evidence>
<sequence>MTIQVAGVQMRSIKGEVEKNRERAVELIREAASHGAELIALPELWVTGYGIGTDLFSKLAEKQNGETITLFQNLARELQVVLIVPFPEKVEAVGEFALAQSNENDLEQSFENIFISATVIDKDGSLCGVYRKSMLWGAEKGTFTPGQRSYPIFDTAVGKIGVLICYDVEFPETSRVLALSGADLIVVPSVWSLEAEQRWDIQLPARALDNSLYVLGVNAVGEGTCGKSKFLDSKGRIMQEASRGSEEVIYGTIDKQQLIKTREDIPYMKDYPADFAPVNIGHSEDKMKGA</sequence>
<dbReference type="SUPFAM" id="SSF56317">
    <property type="entry name" value="Carbon-nitrogen hydrolase"/>
    <property type="match status" value="1"/>
</dbReference>
<keyword evidence="5" id="KW-1185">Reference proteome</keyword>
<feature type="domain" description="CN hydrolase" evidence="3">
    <location>
        <begin position="3"/>
        <end position="255"/>
    </location>
</feature>
<name>A0ABS6K0E8_9BACI</name>
<dbReference type="InterPro" id="IPR050345">
    <property type="entry name" value="Aliph_Amidase/BUP"/>
</dbReference>
<dbReference type="PANTHER" id="PTHR43674:SF2">
    <property type="entry name" value="BETA-UREIDOPROPIONASE"/>
    <property type="match status" value="1"/>
</dbReference>
<evidence type="ECO:0000256" key="2">
    <source>
        <dbReference type="ARBA" id="ARBA00022801"/>
    </source>
</evidence>
<proteinExistence type="inferred from homology"/>
<reference evidence="4 5" key="1">
    <citation type="submission" date="2021-06" db="EMBL/GenBank/DDBJ databases">
        <title>Bacillus sp. RD4P76, an endophyte from a halophyte.</title>
        <authorList>
            <person name="Sun J.-Q."/>
        </authorList>
    </citation>
    <scope>NUCLEOTIDE SEQUENCE [LARGE SCALE GENOMIC DNA]</scope>
    <source>
        <strain evidence="4 5">JCM 17098</strain>
    </source>
</reference>
<dbReference type="EMBL" id="JAHQCR010000091">
    <property type="protein sequence ID" value="MBU9724324.1"/>
    <property type="molecule type" value="Genomic_DNA"/>
</dbReference>
<dbReference type="PANTHER" id="PTHR43674">
    <property type="entry name" value="NITRILASE C965.09-RELATED"/>
    <property type="match status" value="1"/>
</dbReference>
<accession>A0ABS6K0E8</accession>
<dbReference type="PROSITE" id="PS50263">
    <property type="entry name" value="CN_HYDROLASE"/>
    <property type="match status" value="1"/>
</dbReference>
<evidence type="ECO:0000256" key="1">
    <source>
        <dbReference type="ARBA" id="ARBA00010613"/>
    </source>
</evidence>
<evidence type="ECO:0000259" key="3">
    <source>
        <dbReference type="PROSITE" id="PS50263"/>
    </source>
</evidence>
<protein>
    <submittedName>
        <fullName evidence="4">Nitrilase</fullName>
    </submittedName>
</protein>
<keyword evidence="2" id="KW-0378">Hydrolase</keyword>
<dbReference type="InterPro" id="IPR001110">
    <property type="entry name" value="UPF0012_CS"/>
</dbReference>
<evidence type="ECO:0000313" key="4">
    <source>
        <dbReference type="EMBL" id="MBU9724324.1"/>
    </source>
</evidence>
<dbReference type="Proteomes" id="UP000790580">
    <property type="component" value="Unassembled WGS sequence"/>
</dbReference>
<dbReference type="Pfam" id="PF00795">
    <property type="entry name" value="CN_hydrolase"/>
    <property type="match status" value="1"/>
</dbReference>
<comment type="similarity">
    <text evidence="1">Belongs to the carbon-nitrogen hydrolase superfamily. NIT1/NIT2 family.</text>
</comment>
<dbReference type="Gene3D" id="3.60.110.10">
    <property type="entry name" value="Carbon-nitrogen hydrolase"/>
    <property type="match status" value="1"/>
</dbReference>
<comment type="caution">
    <text evidence="4">The sequence shown here is derived from an EMBL/GenBank/DDBJ whole genome shotgun (WGS) entry which is preliminary data.</text>
</comment>
<dbReference type="InterPro" id="IPR003010">
    <property type="entry name" value="C-N_Hydrolase"/>
</dbReference>
<organism evidence="4 5">
    <name type="scientific">Evansella alkalicola</name>
    <dbReference type="NCBI Taxonomy" id="745819"/>
    <lineage>
        <taxon>Bacteria</taxon>
        <taxon>Bacillati</taxon>
        <taxon>Bacillota</taxon>
        <taxon>Bacilli</taxon>
        <taxon>Bacillales</taxon>
        <taxon>Bacillaceae</taxon>
        <taxon>Evansella</taxon>
    </lineage>
</organism>
<dbReference type="RefSeq" id="WP_088077098.1">
    <property type="nucleotide sequence ID" value="NZ_JAHQCR010000091.1"/>
</dbReference>